<organism evidence="1 2">
    <name type="scientific">Vibrio campbellii</name>
    <dbReference type="NCBI Taxonomy" id="680"/>
    <lineage>
        <taxon>Bacteria</taxon>
        <taxon>Pseudomonadati</taxon>
        <taxon>Pseudomonadota</taxon>
        <taxon>Gammaproteobacteria</taxon>
        <taxon>Vibrionales</taxon>
        <taxon>Vibrionaceae</taxon>
        <taxon>Vibrio</taxon>
    </lineage>
</organism>
<reference evidence="1" key="1">
    <citation type="submission" date="2023-02" db="EMBL/GenBank/DDBJ databases">
        <title>Isolation, identification, and genome analysis of Vibrio campbellii in the Penaeus vannamei larvae stage.</title>
        <authorList>
            <person name="Huang T."/>
            <person name="Zhang B."/>
        </authorList>
    </citation>
    <scope>NUCLEOTIDE SEQUENCE</scope>
    <source>
        <strain evidence="1">20220413_1</strain>
    </source>
</reference>
<dbReference type="RefSeq" id="WP_005430773.1">
    <property type="nucleotide sequence ID" value="NZ_CP117988.1"/>
</dbReference>
<accession>A0AAQ2Y0Z6</accession>
<dbReference type="Proteomes" id="UP001219537">
    <property type="component" value="Chromosome 1"/>
</dbReference>
<dbReference type="AlphaFoldDB" id="A0AAQ2Y0Z6"/>
<gene>
    <name evidence="1" type="ORF">PUN50_05555</name>
</gene>
<evidence type="ECO:0000313" key="1">
    <source>
        <dbReference type="EMBL" id="WDG09341.1"/>
    </source>
</evidence>
<evidence type="ECO:0000313" key="2">
    <source>
        <dbReference type="Proteomes" id="UP001219537"/>
    </source>
</evidence>
<proteinExistence type="predicted"/>
<protein>
    <recommendedName>
        <fullName evidence="3">PIN domain-containing protein</fullName>
    </recommendedName>
</protein>
<dbReference type="EMBL" id="CP117988">
    <property type="protein sequence ID" value="WDG09341.1"/>
    <property type="molecule type" value="Genomic_DNA"/>
</dbReference>
<sequence length="146" mass="16420">MSNLFIIDGVGLVALAIIYHDQDTSHSLYELFSPAGSVNKKYLTTEASMMAAFSMVADLNKPDLMDALKRVVRYFFDMTVPNFDIFYKDHVKFFQDYGTFVQAVGSQYAPHILDSAYLAADLYPGAIIVGRDTPFYKQHKITVKAV</sequence>
<evidence type="ECO:0008006" key="3">
    <source>
        <dbReference type="Google" id="ProtNLM"/>
    </source>
</evidence>
<name>A0AAQ2Y0Z6_9VIBR</name>